<dbReference type="EMBL" id="RXMA01000001">
    <property type="protein sequence ID" value="RTR24444.1"/>
    <property type="molecule type" value="Genomic_DNA"/>
</dbReference>
<evidence type="ECO:0000313" key="2">
    <source>
        <dbReference type="Proteomes" id="UP000277007"/>
    </source>
</evidence>
<dbReference type="OrthoDB" id="1956808at2"/>
<dbReference type="GO" id="GO:0000287">
    <property type="term" value="F:magnesium ion binding"/>
    <property type="evidence" value="ECO:0007669"/>
    <property type="project" value="InterPro"/>
</dbReference>
<dbReference type="SUPFAM" id="SSF52980">
    <property type="entry name" value="Restriction endonuclease-like"/>
    <property type="match status" value="1"/>
</dbReference>
<keyword evidence="2" id="KW-1185">Reference proteome</keyword>
<dbReference type="GO" id="GO:0009036">
    <property type="term" value="F:type II site-specific deoxyribonuclease activity"/>
    <property type="evidence" value="ECO:0007669"/>
    <property type="project" value="InterPro"/>
</dbReference>
<proteinExistence type="predicted"/>
<dbReference type="Pfam" id="PF09195">
    <property type="entry name" value="Endonuc-BglII"/>
    <property type="match status" value="1"/>
</dbReference>
<dbReference type="InterPro" id="IPR011338">
    <property type="entry name" value="BamHI/BglII/BstY"/>
</dbReference>
<reference evidence="1 2" key="1">
    <citation type="submission" date="2018-12" db="EMBL/GenBank/DDBJ databases">
        <authorList>
            <person name="Yang Y."/>
        </authorList>
    </citation>
    <scope>NUCLEOTIDE SEQUENCE [LARGE SCALE GENOMIC DNA]</scope>
    <source>
        <strain evidence="1 2">L-25-5w-1</strain>
    </source>
</reference>
<dbReference type="GO" id="GO:0003677">
    <property type="term" value="F:DNA binding"/>
    <property type="evidence" value="ECO:0007669"/>
    <property type="project" value="InterPro"/>
</dbReference>
<evidence type="ECO:0008006" key="3">
    <source>
        <dbReference type="Google" id="ProtNLM"/>
    </source>
</evidence>
<dbReference type="Gene3D" id="3.40.91.20">
    <property type="match status" value="1"/>
</dbReference>
<accession>A0A431VNV0</accession>
<organism evidence="1 2">
    <name type="scientific">Azospirillum griseum</name>
    <dbReference type="NCBI Taxonomy" id="2496639"/>
    <lineage>
        <taxon>Bacteria</taxon>
        <taxon>Pseudomonadati</taxon>
        <taxon>Pseudomonadota</taxon>
        <taxon>Alphaproteobacteria</taxon>
        <taxon>Rhodospirillales</taxon>
        <taxon>Azospirillaceae</taxon>
        <taxon>Azospirillum</taxon>
    </lineage>
</organism>
<dbReference type="Proteomes" id="UP000277007">
    <property type="component" value="Unassembled WGS sequence"/>
</dbReference>
<comment type="caution">
    <text evidence="1">The sequence shown here is derived from an EMBL/GenBank/DDBJ whole genome shotgun (WGS) entry which is preliminary data.</text>
</comment>
<protein>
    <recommendedName>
        <fullName evidence="3">Restriction endonuclease BglII</fullName>
    </recommendedName>
</protein>
<dbReference type="GO" id="GO:0009307">
    <property type="term" value="P:DNA restriction-modification system"/>
    <property type="evidence" value="ECO:0007669"/>
    <property type="project" value="InterPro"/>
</dbReference>
<dbReference type="InterPro" id="IPR011335">
    <property type="entry name" value="Restrct_endonuc-II-like"/>
</dbReference>
<dbReference type="InterPro" id="IPR015278">
    <property type="entry name" value="BglII-like"/>
</dbReference>
<evidence type="ECO:0000313" key="1">
    <source>
        <dbReference type="EMBL" id="RTR24444.1"/>
    </source>
</evidence>
<dbReference type="RefSeq" id="WP_126611383.1">
    <property type="nucleotide sequence ID" value="NZ_JBHUCY010000008.1"/>
</dbReference>
<gene>
    <name evidence="1" type="ORF">EJ903_01375</name>
</gene>
<dbReference type="AlphaFoldDB" id="A0A431VNV0"/>
<sequence>MDLRFRNRHGGVRPISFPTQPPAMNLLSCIHDTAPIIEAKDSDLGDLFPPGFLDLYEVHSYRNAARILAHACPAEFAEITARLMAFRIRTEDIVAAGGNKSQIAKSMEQMLNPLGWNETRIRGDLFITKMIVTHEEKRRIAGKNRGQTVTEQRQHDEIYKVQGFIDGHKIDFVKGRVAFDLEWNSKDQTFDRDLYAARTFYECGIVSAGVLLTRSAELAPLFTEVARRVEMKNFQNKYGSSTTWMKKLLYRLDAGRGGGCPILALGIRPAVVSDFDDWKARHPVIRHAVSLDIDGHDDEDEMG</sequence>
<name>A0A431VNV0_9PROT</name>